<dbReference type="PANTHER" id="PTHR37314:SF4">
    <property type="entry name" value="UPF0700 TRANSMEMBRANE PROTEIN YOAK"/>
    <property type="match status" value="1"/>
</dbReference>
<dbReference type="PANTHER" id="PTHR37314">
    <property type="entry name" value="SLR0142 PROTEIN"/>
    <property type="match status" value="1"/>
</dbReference>
<gene>
    <name evidence="2" type="ORF">FYJ82_05335</name>
</gene>
<feature type="transmembrane region" description="Helical" evidence="1">
    <location>
        <begin position="93"/>
        <end position="112"/>
    </location>
</feature>
<sequence>MGVYAVDNQEKRNILPQDLRRVALLLGFSGGAVDVYSYLRFHTLVATQTGNIVLMVAQIAEKQDNFLPRLTSIIVFSIGFVLGIAYKQRAQTPYWRIFAMMLMLIACLVLPFLPSDQLLFKIIALSFGTGLLMLTFTGSKIETVPYTIMMTSGNYRRMLMSWYHYATSAAKNPQDKRDVVNYTIIVLSFMLGALTAAVAYIWLKDLTIWLVALALVLVMIFYAIEIARADHYVKEIKGR</sequence>
<protein>
    <submittedName>
        <fullName evidence="2">DUF1275 domain-containing protein</fullName>
    </submittedName>
</protein>
<evidence type="ECO:0000313" key="3">
    <source>
        <dbReference type="Proteomes" id="UP000471052"/>
    </source>
</evidence>
<feature type="transmembrane region" description="Helical" evidence="1">
    <location>
        <begin position="208"/>
        <end position="227"/>
    </location>
</feature>
<reference evidence="2 3" key="1">
    <citation type="submission" date="2019-08" db="EMBL/GenBank/DDBJ databases">
        <title>In-depth cultivation of the pig gut microbiome towards novel bacterial diversity and tailored functional studies.</title>
        <authorList>
            <person name="Wylensek D."/>
            <person name="Hitch T.C.A."/>
            <person name="Clavel T."/>
        </authorList>
    </citation>
    <scope>NUCLEOTIDE SEQUENCE [LARGE SCALE GENOMIC DNA]</scope>
    <source>
        <strain evidence="2 3">BL-178-WT-3A</strain>
    </source>
</reference>
<dbReference type="Proteomes" id="UP000471052">
    <property type="component" value="Unassembled WGS sequence"/>
</dbReference>
<accession>A0A6N7X5C0</accession>
<comment type="caution">
    <text evidence="2">The sequence shown here is derived from an EMBL/GenBank/DDBJ whole genome shotgun (WGS) entry which is preliminary data.</text>
</comment>
<keyword evidence="1" id="KW-1133">Transmembrane helix</keyword>
<name>A0A6N7X5C0_STRAY</name>
<keyword evidence="1" id="KW-0812">Transmembrane</keyword>
<dbReference type="EMBL" id="VUNP01000018">
    <property type="protein sequence ID" value="MST53819.1"/>
    <property type="molecule type" value="Genomic_DNA"/>
</dbReference>
<feature type="transmembrane region" description="Helical" evidence="1">
    <location>
        <begin position="21"/>
        <end position="39"/>
    </location>
</feature>
<feature type="transmembrane region" description="Helical" evidence="1">
    <location>
        <begin position="118"/>
        <end position="136"/>
    </location>
</feature>
<dbReference type="OrthoDB" id="2227996at2"/>
<dbReference type="AlphaFoldDB" id="A0A6N7X5C0"/>
<feature type="transmembrane region" description="Helical" evidence="1">
    <location>
        <begin position="66"/>
        <end position="86"/>
    </location>
</feature>
<feature type="transmembrane region" description="Helical" evidence="1">
    <location>
        <begin position="179"/>
        <end position="202"/>
    </location>
</feature>
<dbReference type="InterPro" id="IPR010699">
    <property type="entry name" value="DUF1275"/>
</dbReference>
<organism evidence="2 3">
    <name type="scientific">Streptococcus alactolyticus</name>
    <dbReference type="NCBI Taxonomy" id="29389"/>
    <lineage>
        <taxon>Bacteria</taxon>
        <taxon>Bacillati</taxon>
        <taxon>Bacillota</taxon>
        <taxon>Bacilli</taxon>
        <taxon>Lactobacillales</taxon>
        <taxon>Streptococcaceae</taxon>
        <taxon>Streptococcus</taxon>
    </lineage>
</organism>
<evidence type="ECO:0000313" key="2">
    <source>
        <dbReference type="EMBL" id="MST53819.1"/>
    </source>
</evidence>
<evidence type="ECO:0000256" key="1">
    <source>
        <dbReference type="SAM" id="Phobius"/>
    </source>
</evidence>
<proteinExistence type="predicted"/>
<keyword evidence="1" id="KW-0472">Membrane</keyword>
<dbReference type="Pfam" id="PF06912">
    <property type="entry name" value="DUF1275"/>
    <property type="match status" value="1"/>
</dbReference>